<dbReference type="AlphaFoldDB" id="H3KH25"/>
<proteinExistence type="predicted"/>
<dbReference type="Proteomes" id="UP000004956">
    <property type="component" value="Unassembled WGS sequence"/>
</dbReference>
<feature type="region of interest" description="Disordered" evidence="1">
    <location>
        <begin position="79"/>
        <end position="98"/>
    </location>
</feature>
<reference evidence="2 3" key="1">
    <citation type="submission" date="2011-11" db="EMBL/GenBank/DDBJ databases">
        <authorList>
            <person name="Weinstock G."/>
            <person name="Sodergren E."/>
            <person name="Clifton S."/>
            <person name="Fulton L."/>
            <person name="Fulton B."/>
            <person name="Courtney L."/>
            <person name="Fronick C."/>
            <person name="Harrison M."/>
            <person name="Strong C."/>
            <person name="Farmer C."/>
            <person name="Delahaunty K."/>
            <person name="Markovic C."/>
            <person name="Hall O."/>
            <person name="Minx P."/>
            <person name="Tomlinson C."/>
            <person name="Mitreva M."/>
            <person name="Hou S."/>
            <person name="Chen J."/>
            <person name="Wollam A."/>
            <person name="Pepin K.H."/>
            <person name="Johnson M."/>
            <person name="Bhonagiri V."/>
            <person name="Zhang X."/>
            <person name="Suruliraj S."/>
            <person name="Warren W."/>
            <person name="Chinwalla A."/>
            <person name="Mardis E.R."/>
            <person name="Wilson R.K."/>
        </authorList>
    </citation>
    <scope>NUCLEOTIDE SEQUENCE [LARGE SCALE GENOMIC DNA]</scope>
    <source>
        <strain evidence="2 3">YIT 11816</strain>
    </source>
</reference>
<dbReference type="PATRIC" id="fig|762967.3.peg.1625"/>
<sequence length="129" mass="14785">KGPGEEVPYNPINKTSFFEEITPMPTLEQIYADIEKIAADRLAINERESELRKAAVEEVRKVVKALNITQEELFAEPRAPRVSRPRGETVPYYRNPENPAETCGKLGRKPAWYNEALKRGVSQEEMRIK</sequence>
<comment type="caution">
    <text evidence="2">The sequence shown here is derived from an EMBL/GenBank/DDBJ whole genome shotgun (WGS) entry which is preliminary data.</text>
</comment>
<accession>H3KH25</accession>
<keyword evidence="3" id="KW-1185">Reference proteome</keyword>
<feature type="non-terminal residue" evidence="2">
    <location>
        <position position="1"/>
    </location>
</feature>
<dbReference type="Gene3D" id="4.10.430.10">
    <property type="entry name" value="Histone-like protein H-NS, C-terminal domain"/>
    <property type="match status" value="1"/>
</dbReference>
<protein>
    <submittedName>
        <fullName evidence="2">H-NS histone family protein</fullName>
    </submittedName>
</protein>
<evidence type="ECO:0000313" key="2">
    <source>
        <dbReference type="EMBL" id="EHY30591.1"/>
    </source>
</evidence>
<evidence type="ECO:0000313" key="3">
    <source>
        <dbReference type="Proteomes" id="UP000004956"/>
    </source>
</evidence>
<name>H3KH25_9BURK</name>
<dbReference type="SUPFAM" id="SSF81273">
    <property type="entry name" value="H-NS histone-like proteins"/>
    <property type="match status" value="1"/>
</dbReference>
<dbReference type="InterPro" id="IPR037150">
    <property type="entry name" value="H-NS_C_dom_sf"/>
</dbReference>
<gene>
    <name evidence="2" type="ORF">HMPREF9440_02064</name>
</gene>
<dbReference type="GO" id="GO:0003677">
    <property type="term" value="F:DNA binding"/>
    <property type="evidence" value="ECO:0007669"/>
    <property type="project" value="InterPro"/>
</dbReference>
<dbReference type="EMBL" id="AFBQ01000308">
    <property type="protein sequence ID" value="EHY30591.1"/>
    <property type="molecule type" value="Genomic_DNA"/>
</dbReference>
<dbReference type="HOGENOM" id="CLU_2054806_0_0_4"/>
<evidence type="ECO:0000256" key="1">
    <source>
        <dbReference type="SAM" id="MobiDB-lite"/>
    </source>
</evidence>
<organism evidence="2 3">
    <name type="scientific">Sutterella parvirubra YIT 11816</name>
    <dbReference type="NCBI Taxonomy" id="762967"/>
    <lineage>
        <taxon>Bacteria</taxon>
        <taxon>Pseudomonadati</taxon>
        <taxon>Pseudomonadota</taxon>
        <taxon>Betaproteobacteria</taxon>
        <taxon>Burkholderiales</taxon>
        <taxon>Sutterellaceae</taxon>
        <taxon>Sutterella</taxon>
    </lineage>
</organism>